<sequence>MDQLPDFWRTEVFHPLSVHFPIVLLLMATLFKLIGLWSSKITWDHGGRFLLILGVLGVWVSIYTGNLADGIVSRQLCDPTVLKEHENFAYTTAWIFTAALAIDILMRFIDLIKTKIVSIVLVILMIAGSGSLAYVGHLGAELVYQQAAGVNIPSEDCSEFN</sequence>
<feature type="transmembrane region" description="Helical" evidence="1">
    <location>
        <begin position="88"/>
        <end position="109"/>
    </location>
</feature>
<proteinExistence type="predicted"/>
<dbReference type="Proteomes" id="UP000244174">
    <property type="component" value="Unassembled WGS sequence"/>
</dbReference>
<accession>A0A2T6AHX0</accession>
<organism evidence="3 4">
    <name type="scientific">Christiangramia gaetbulicola</name>
    <dbReference type="NCBI Taxonomy" id="703340"/>
    <lineage>
        <taxon>Bacteria</taxon>
        <taxon>Pseudomonadati</taxon>
        <taxon>Bacteroidota</taxon>
        <taxon>Flavobacteriia</taxon>
        <taxon>Flavobacteriales</taxon>
        <taxon>Flavobacteriaceae</taxon>
        <taxon>Christiangramia</taxon>
    </lineage>
</organism>
<feature type="transmembrane region" description="Helical" evidence="1">
    <location>
        <begin position="20"/>
        <end position="37"/>
    </location>
</feature>
<keyword evidence="1" id="KW-0812">Transmembrane</keyword>
<comment type="caution">
    <text evidence="3">The sequence shown here is derived from an EMBL/GenBank/DDBJ whole genome shotgun (WGS) entry which is preliminary data.</text>
</comment>
<dbReference type="AlphaFoldDB" id="A0A2T6AHX0"/>
<feature type="transmembrane region" description="Helical" evidence="1">
    <location>
        <begin position="49"/>
        <end position="68"/>
    </location>
</feature>
<evidence type="ECO:0000259" key="2">
    <source>
        <dbReference type="Pfam" id="PF09990"/>
    </source>
</evidence>
<dbReference type="OrthoDB" id="5298381at2"/>
<dbReference type="EMBL" id="QBKQ01000002">
    <property type="protein sequence ID" value="PTX43414.1"/>
    <property type="molecule type" value="Genomic_DNA"/>
</dbReference>
<keyword evidence="4" id="KW-1185">Reference proteome</keyword>
<protein>
    <submittedName>
        <fullName evidence="3">Putative membrane protein</fullName>
    </submittedName>
</protein>
<evidence type="ECO:0000313" key="3">
    <source>
        <dbReference type="EMBL" id="PTX43414.1"/>
    </source>
</evidence>
<reference evidence="3 4" key="1">
    <citation type="submission" date="2018-04" db="EMBL/GenBank/DDBJ databases">
        <title>Genomic Encyclopedia of Archaeal and Bacterial Type Strains, Phase II (KMG-II): from individual species to whole genera.</title>
        <authorList>
            <person name="Goeker M."/>
        </authorList>
    </citation>
    <scope>NUCLEOTIDE SEQUENCE [LARGE SCALE GENOMIC DNA]</scope>
    <source>
        <strain evidence="3 4">DSM 23082</strain>
    </source>
</reference>
<feature type="transmembrane region" description="Helical" evidence="1">
    <location>
        <begin position="116"/>
        <end position="135"/>
    </location>
</feature>
<dbReference type="RefSeq" id="WP_108171843.1">
    <property type="nucleotide sequence ID" value="NZ_QBKQ01000002.1"/>
</dbReference>
<evidence type="ECO:0000313" key="4">
    <source>
        <dbReference type="Proteomes" id="UP000244174"/>
    </source>
</evidence>
<name>A0A2T6AHX0_9FLAO</name>
<feature type="domain" description="DUF2231" evidence="2">
    <location>
        <begin position="13"/>
        <end position="150"/>
    </location>
</feature>
<evidence type="ECO:0000256" key="1">
    <source>
        <dbReference type="SAM" id="Phobius"/>
    </source>
</evidence>
<gene>
    <name evidence="3" type="ORF">C8P64_1941</name>
</gene>
<dbReference type="Pfam" id="PF09990">
    <property type="entry name" value="DUF2231"/>
    <property type="match status" value="1"/>
</dbReference>
<keyword evidence="1" id="KW-1133">Transmembrane helix</keyword>
<keyword evidence="1" id="KW-0472">Membrane</keyword>
<dbReference type="InterPro" id="IPR019251">
    <property type="entry name" value="DUF2231_TM"/>
</dbReference>